<accession>A0A1I5J4Z5</accession>
<evidence type="ECO:0000313" key="3">
    <source>
        <dbReference type="EMBL" id="SFO67827.1"/>
    </source>
</evidence>
<dbReference type="Proteomes" id="UP000199564">
    <property type="component" value="Unassembled WGS sequence"/>
</dbReference>
<keyword evidence="2" id="KW-1133">Transmembrane helix</keyword>
<keyword evidence="2" id="KW-0472">Membrane</keyword>
<keyword evidence="4" id="KW-1185">Reference proteome</keyword>
<evidence type="ECO:0008006" key="5">
    <source>
        <dbReference type="Google" id="ProtNLM"/>
    </source>
</evidence>
<name>A0A1I5J4Z5_9BACT</name>
<proteinExistence type="predicted"/>
<feature type="region of interest" description="Disordered" evidence="1">
    <location>
        <begin position="75"/>
        <end position="114"/>
    </location>
</feature>
<keyword evidence="2" id="KW-0812">Transmembrane</keyword>
<dbReference type="EMBL" id="FOVW01000011">
    <property type="protein sequence ID" value="SFO67827.1"/>
    <property type="molecule type" value="Genomic_DNA"/>
</dbReference>
<evidence type="ECO:0000313" key="4">
    <source>
        <dbReference type="Proteomes" id="UP000199564"/>
    </source>
</evidence>
<dbReference type="RefSeq" id="WP_091655332.1">
    <property type="nucleotide sequence ID" value="NZ_FOVW01000011.1"/>
</dbReference>
<gene>
    <name evidence="3" type="ORF">SAMN04488519_11177</name>
</gene>
<protein>
    <recommendedName>
        <fullName evidence="5">Outer membrane protein beta-barrel domain-containing protein</fullName>
    </recommendedName>
</protein>
<sequence length="451" mass="49705">MQEDKLSKQIADSLKKYQEEGNQPYEIGAWESFEKMRGASKIKPFFWWIGGVAASLLLIATFYFLLPNSELESPLLAEDSQGTEKVVEENRIEEAHQEGSKSSPSVETERKSEGIQEVIPQGKSKNTIQSNGLIEKQNNQSLIASKDSPKQPIKVVKDAKELNSDLKSQESPFTQKVIAQAENIEEIKSKSQSEISTTSGLIAKESLMSESKVEQGKPLIAFKEEPEFDPIPKEKSSLSYGLGVAPGFGSARQNGESISGNTLAMGVMVNLDLPGKLTLGSGLGLNLLNQQSDVSNRPMVGFNMSIATVTETIIVRQTQVEIPIYLKYPITRSNSLSVQAGFSNFYAFNQQAELETSFTRQVTVADASAANSFRTLNEDVVQTRTLESVDSRFYPLATMNFGLNIRLLQAEKSSYVLMPFYNYPLRQFTGFGDNPGFFGASFKVNFGGGKE</sequence>
<evidence type="ECO:0000256" key="2">
    <source>
        <dbReference type="SAM" id="Phobius"/>
    </source>
</evidence>
<dbReference type="STRING" id="226506.SAMN04488519_11177"/>
<evidence type="ECO:0000256" key="1">
    <source>
        <dbReference type="SAM" id="MobiDB-lite"/>
    </source>
</evidence>
<organism evidence="3 4">
    <name type="scientific">Algoriphagus ornithinivorans</name>
    <dbReference type="NCBI Taxonomy" id="226506"/>
    <lineage>
        <taxon>Bacteria</taxon>
        <taxon>Pseudomonadati</taxon>
        <taxon>Bacteroidota</taxon>
        <taxon>Cytophagia</taxon>
        <taxon>Cytophagales</taxon>
        <taxon>Cyclobacteriaceae</taxon>
        <taxon>Algoriphagus</taxon>
    </lineage>
</organism>
<reference evidence="4" key="1">
    <citation type="submission" date="2016-10" db="EMBL/GenBank/DDBJ databases">
        <authorList>
            <person name="Varghese N."/>
            <person name="Submissions S."/>
        </authorList>
    </citation>
    <scope>NUCLEOTIDE SEQUENCE [LARGE SCALE GENOMIC DNA]</scope>
    <source>
        <strain evidence="4">DSM 15282</strain>
    </source>
</reference>
<dbReference type="AlphaFoldDB" id="A0A1I5J4Z5"/>
<feature type="compositionally biased region" description="Basic and acidic residues" evidence="1">
    <location>
        <begin position="85"/>
        <end position="99"/>
    </location>
</feature>
<feature type="transmembrane region" description="Helical" evidence="2">
    <location>
        <begin position="45"/>
        <end position="66"/>
    </location>
</feature>